<dbReference type="Pfam" id="PF02810">
    <property type="entry name" value="SEC-C"/>
    <property type="match status" value="1"/>
</dbReference>
<evidence type="ECO:0000313" key="2">
    <source>
        <dbReference type="Proteomes" id="UP001501787"/>
    </source>
</evidence>
<dbReference type="SUPFAM" id="SSF103642">
    <property type="entry name" value="Sec-C motif"/>
    <property type="match status" value="1"/>
</dbReference>
<protein>
    <submittedName>
        <fullName evidence="1">SEC-C metal-binding domain-containing protein</fullName>
    </submittedName>
</protein>
<dbReference type="RefSeq" id="WP_201505508.1">
    <property type="nucleotide sequence ID" value="NZ_BAAAFR010000001.1"/>
</dbReference>
<organism evidence="1 2">
    <name type="scientific">Psychrobacter aestuarii</name>
    <dbReference type="NCBI Taxonomy" id="556327"/>
    <lineage>
        <taxon>Bacteria</taxon>
        <taxon>Pseudomonadati</taxon>
        <taxon>Pseudomonadota</taxon>
        <taxon>Gammaproteobacteria</taxon>
        <taxon>Moraxellales</taxon>
        <taxon>Moraxellaceae</taxon>
        <taxon>Psychrobacter</taxon>
    </lineage>
</organism>
<dbReference type="InterPro" id="IPR004027">
    <property type="entry name" value="SEC_C_motif"/>
</dbReference>
<gene>
    <name evidence="1" type="ORF">GCM10009129_04320</name>
</gene>
<sequence>MFDRESHRDEAEVFSDLESLCHSNGYLHTIAYFCFRDNTVRCGEEIQKEDFLEQYSTDRLLRTEISTLIGLACTVKSNLELPTPAKMQEYIDKTESLLLELHHSMVPDISNLFKLDTNNQLDKSYNPFNKGTFLREPIFYGGESAYHFQYRDLSKLKYKNDEDWIIENKGYSINDLFVVIESISSLQLEKINSILPNVLQKNSDEWTVLDAYIFTINEVEAKLSIPLSKPLIKKVIESFVSIDSYEFKRLDDFNQKNAFPIIKIDDNKYLLFQNYSLLEALYESPFFWFWNDKSYRNTAMTNRGNFTEDFSVSRLKSVFGNNRVFQGVNIIGKKGVTSGEIDVLVLFANRAIVLQAKSKKLTLESRKGNDLSIKNDFKKAIQDSYDQAYLCSELLLSKSYKLEDKYGQSIDISNIEFQEIYPVCIVSDHYPALSFQAKQFLKYKKTDIIKAPFIMDVFFLDVFAEMLNTPLYFLSYLNRRTNYSDSIMATHEMTILAYHLIHNLWVDGADYIHIGNDFNTVLDMSMLTRRDGLDSIHTPKGILTKYQGTTVGKYLSDIERINNPSTVDFGFLLLKINEQSIQQVNETIELICSKSLVDGKNHDFTIGFKNGEGLTIHCNYNDYNTAKEKLEDHARKRKYYTKSKKWHAICIEPSTKNIKFGMSLDFPWKYSKEMEQATSRMVKPLSTFNSKTKIMPKKIGRNEQCPCGSRKKYKKCCL</sequence>
<reference evidence="1 2" key="1">
    <citation type="journal article" date="2019" name="Int. J. Syst. Evol. Microbiol.">
        <title>The Global Catalogue of Microorganisms (GCM) 10K type strain sequencing project: providing services to taxonomists for standard genome sequencing and annotation.</title>
        <authorList>
            <consortium name="The Broad Institute Genomics Platform"/>
            <consortium name="The Broad Institute Genome Sequencing Center for Infectious Disease"/>
            <person name="Wu L."/>
            <person name="Ma J."/>
        </authorList>
    </citation>
    <scope>NUCLEOTIDE SEQUENCE [LARGE SCALE GENOMIC DNA]</scope>
    <source>
        <strain evidence="1 2">JCM 16343</strain>
    </source>
</reference>
<dbReference type="EMBL" id="BAAAFR010000001">
    <property type="protein sequence ID" value="GAA0310219.1"/>
    <property type="molecule type" value="Genomic_DNA"/>
</dbReference>
<evidence type="ECO:0000313" key="1">
    <source>
        <dbReference type="EMBL" id="GAA0310219.1"/>
    </source>
</evidence>
<dbReference type="Gene3D" id="3.10.450.50">
    <property type="match status" value="1"/>
</dbReference>
<comment type="caution">
    <text evidence="1">The sequence shown here is derived from an EMBL/GenBank/DDBJ whole genome shotgun (WGS) entry which is preliminary data.</text>
</comment>
<accession>A0ABN0VLL3</accession>
<name>A0ABN0VLL3_9GAMM</name>
<dbReference type="PANTHER" id="PTHR33747">
    <property type="entry name" value="UPF0225 PROTEIN SCO1677"/>
    <property type="match status" value="1"/>
</dbReference>
<dbReference type="PANTHER" id="PTHR33747:SF1">
    <property type="entry name" value="ADENYLATE CYCLASE-ASSOCIATED CAP C-TERMINAL DOMAIN-CONTAINING PROTEIN"/>
    <property type="match status" value="1"/>
</dbReference>
<dbReference type="Proteomes" id="UP001501787">
    <property type="component" value="Unassembled WGS sequence"/>
</dbReference>
<proteinExistence type="predicted"/>
<keyword evidence="2" id="KW-1185">Reference proteome</keyword>